<evidence type="ECO:0000256" key="1">
    <source>
        <dbReference type="SAM" id="Coils"/>
    </source>
</evidence>
<evidence type="ECO:0000313" key="2">
    <source>
        <dbReference type="EMBL" id="CEE00754.1"/>
    </source>
</evidence>
<dbReference type="AlphaFoldDB" id="A0A090KQ20"/>
<keyword evidence="1" id="KW-0175">Coiled coil</keyword>
<evidence type="ECO:0000313" key="3">
    <source>
        <dbReference type="Proteomes" id="UP000040576"/>
    </source>
</evidence>
<sequence length="81" mass="9349">MNAEMQVILDQLEEENLGIRKKAIEALKKWEYQLELEDACLLLEKAAEIKPLCEDEWDNPSYALVTAACIFIHEDMVPVIE</sequence>
<reference evidence="2 3" key="1">
    <citation type="submission" date="2014-07" db="EMBL/GenBank/DDBJ databases">
        <authorList>
            <person name="Wibberg Daniel"/>
        </authorList>
    </citation>
    <scope>NUCLEOTIDE SEQUENCE [LARGE SCALE GENOMIC DNA]</scope>
</reference>
<protein>
    <recommendedName>
        <fullName evidence="4">HEAT repeat domain-containing protein</fullName>
    </recommendedName>
</protein>
<dbReference type="Proteomes" id="UP000040576">
    <property type="component" value="Unassembled WGS sequence"/>
</dbReference>
<dbReference type="GeneID" id="92960052"/>
<gene>
    <name evidence="2" type="ORF">BT1A1_0907</name>
</gene>
<proteinExistence type="predicted"/>
<organism evidence="2 3">
    <name type="scientific">Caldibacillus thermoamylovorans</name>
    <dbReference type="NCBI Taxonomy" id="35841"/>
    <lineage>
        <taxon>Bacteria</taxon>
        <taxon>Bacillati</taxon>
        <taxon>Bacillota</taxon>
        <taxon>Bacilli</taxon>
        <taxon>Bacillales</taxon>
        <taxon>Bacillaceae</taxon>
        <taxon>Caldibacillus</taxon>
    </lineage>
</organism>
<dbReference type="RefSeq" id="WP_034768535.1">
    <property type="nucleotide sequence ID" value="NZ_CCRF01000035.1"/>
</dbReference>
<feature type="coiled-coil region" evidence="1">
    <location>
        <begin position="2"/>
        <end position="29"/>
    </location>
</feature>
<evidence type="ECO:0008006" key="4">
    <source>
        <dbReference type="Google" id="ProtNLM"/>
    </source>
</evidence>
<accession>A0A090KQ20</accession>
<dbReference type="PATRIC" id="fig|35841.9.peg.401"/>
<dbReference type="EMBL" id="CCRF01000035">
    <property type="protein sequence ID" value="CEE00754.1"/>
    <property type="molecule type" value="Genomic_DNA"/>
</dbReference>
<keyword evidence="3" id="KW-1185">Reference proteome</keyword>
<name>A0A090KQ20_9BACI</name>